<protein>
    <submittedName>
        <fullName evidence="1">Uncharacterized protein</fullName>
    </submittedName>
</protein>
<comment type="caution">
    <text evidence="1">The sequence shown here is derived from an EMBL/GenBank/DDBJ whole genome shotgun (WGS) entry which is preliminary data.</text>
</comment>
<proteinExistence type="predicted"/>
<sequence length="52" mass="5831">MLKLGIDNLAERVKFAIKARDRKSSGLNPGLQFRLSTLTFKGTEANAYRDFA</sequence>
<keyword evidence="2" id="KW-1185">Reference proteome</keyword>
<dbReference type="AlphaFoldDB" id="A0A7U7J244"/>
<dbReference type="EMBL" id="CBTK010000035">
    <property type="protein sequence ID" value="CDH43716.1"/>
    <property type="molecule type" value="Genomic_DNA"/>
</dbReference>
<name>A0A7U7J244_9GAMM</name>
<reference evidence="1 2" key="1">
    <citation type="journal article" date="2014" name="ISME J.">
        <title>Candidatus Competibacter-lineage genomes retrieved from metagenomes reveal functional metabolic diversity.</title>
        <authorList>
            <person name="McIlroy S.J."/>
            <person name="Albertsen M."/>
            <person name="Andresen E.K."/>
            <person name="Saunders A.M."/>
            <person name="Kristiansen R."/>
            <person name="Stokholm-Bjerregaard M."/>
            <person name="Nielsen K.L."/>
            <person name="Nielsen P.H."/>
        </authorList>
    </citation>
    <scope>NUCLEOTIDE SEQUENCE [LARGE SCALE GENOMIC DNA]</scope>
    <source>
        <strain evidence="1 2">Run_B_J11</strain>
    </source>
</reference>
<evidence type="ECO:0000313" key="2">
    <source>
        <dbReference type="Proteomes" id="UP000019184"/>
    </source>
</evidence>
<evidence type="ECO:0000313" key="1">
    <source>
        <dbReference type="EMBL" id="CDH43716.1"/>
    </source>
</evidence>
<gene>
    <name evidence="1" type="ORF">BN874_130041</name>
</gene>
<dbReference type="Proteomes" id="UP000019184">
    <property type="component" value="Unassembled WGS sequence"/>
</dbReference>
<accession>A0A7U7J244</accession>
<organism evidence="1 2">
    <name type="scientific">Candidatus Contendobacter odensis Run_B_J11</name>
    <dbReference type="NCBI Taxonomy" id="1400861"/>
    <lineage>
        <taxon>Bacteria</taxon>
        <taxon>Pseudomonadati</taxon>
        <taxon>Pseudomonadota</taxon>
        <taxon>Gammaproteobacteria</taxon>
        <taxon>Candidatus Competibacteraceae</taxon>
        <taxon>Candidatus Contendibacter</taxon>
    </lineage>
</organism>